<feature type="non-terminal residue" evidence="1">
    <location>
        <position position="1"/>
    </location>
</feature>
<dbReference type="Proteomes" id="UP000054359">
    <property type="component" value="Unassembled WGS sequence"/>
</dbReference>
<organism evidence="1 2">
    <name type="scientific">Stegodyphus mimosarum</name>
    <name type="common">African social velvet spider</name>
    <dbReference type="NCBI Taxonomy" id="407821"/>
    <lineage>
        <taxon>Eukaryota</taxon>
        <taxon>Metazoa</taxon>
        <taxon>Ecdysozoa</taxon>
        <taxon>Arthropoda</taxon>
        <taxon>Chelicerata</taxon>
        <taxon>Arachnida</taxon>
        <taxon>Araneae</taxon>
        <taxon>Araneomorphae</taxon>
        <taxon>Entelegynae</taxon>
        <taxon>Eresoidea</taxon>
        <taxon>Eresidae</taxon>
        <taxon>Stegodyphus</taxon>
    </lineage>
</organism>
<gene>
    <name evidence="1" type="ORF">X975_22954</name>
</gene>
<accession>A0A087V1Q2</accession>
<dbReference type="AlphaFoldDB" id="A0A087V1Q2"/>
<dbReference type="EMBL" id="KL867696">
    <property type="protein sequence ID" value="KFM83541.1"/>
    <property type="molecule type" value="Genomic_DNA"/>
</dbReference>
<evidence type="ECO:0000313" key="2">
    <source>
        <dbReference type="Proteomes" id="UP000054359"/>
    </source>
</evidence>
<name>A0A087V1Q2_STEMI</name>
<feature type="non-terminal residue" evidence="1">
    <location>
        <position position="49"/>
    </location>
</feature>
<reference evidence="1 2" key="1">
    <citation type="submission" date="2013-11" db="EMBL/GenBank/DDBJ databases">
        <title>Genome sequencing of Stegodyphus mimosarum.</title>
        <authorList>
            <person name="Bechsgaard J."/>
        </authorList>
    </citation>
    <scope>NUCLEOTIDE SEQUENCE [LARGE SCALE GENOMIC DNA]</scope>
</reference>
<evidence type="ECO:0000313" key="1">
    <source>
        <dbReference type="EMBL" id="KFM83541.1"/>
    </source>
</evidence>
<proteinExistence type="predicted"/>
<keyword evidence="2" id="KW-1185">Reference proteome</keyword>
<protein>
    <submittedName>
        <fullName evidence="1">Uncharacterized protein</fullName>
    </submittedName>
</protein>
<sequence>SKTCVCKSNVQLGKLAERPRKSVYKMISVHEAVEDILGESSPLGTEYKN</sequence>